<evidence type="ECO:0000313" key="2">
    <source>
        <dbReference type="EMBL" id="KAH8028812.1"/>
    </source>
</evidence>
<reference evidence="2" key="1">
    <citation type="journal article" date="2020" name="Cell">
        <title>Large-Scale Comparative Analyses of Tick Genomes Elucidate Their Genetic Diversity and Vector Capacities.</title>
        <authorList>
            <consortium name="Tick Genome and Microbiome Consortium (TIGMIC)"/>
            <person name="Jia N."/>
            <person name="Wang J."/>
            <person name="Shi W."/>
            <person name="Du L."/>
            <person name="Sun Y."/>
            <person name="Zhan W."/>
            <person name="Jiang J.F."/>
            <person name="Wang Q."/>
            <person name="Zhang B."/>
            <person name="Ji P."/>
            <person name="Bell-Sakyi L."/>
            <person name="Cui X.M."/>
            <person name="Yuan T.T."/>
            <person name="Jiang B.G."/>
            <person name="Yang W.F."/>
            <person name="Lam T.T."/>
            <person name="Chang Q.C."/>
            <person name="Ding S.J."/>
            <person name="Wang X.J."/>
            <person name="Zhu J.G."/>
            <person name="Ruan X.D."/>
            <person name="Zhao L."/>
            <person name="Wei J.T."/>
            <person name="Ye R.Z."/>
            <person name="Que T.C."/>
            <person name="Du C.H."/>
            <person name="Zhou Y.H."/>
            <person name="Cheng J.X."/>
            <person name="Dai P.F."/>
            <person name="Guo W.B."/>
            <person name="Han X.H."/>
            <person name="Huang E.J."/>
            <person name="Li L.F."/>
            <person name="Wei W."/>
            <person name="Gao Y.C."/>
            <person name="Liu J.Z."/>
            <person name="Shao H.Z."/>
            <person name="Wang X."/>
            <person name="Wang C.C."/>
            <person name="Yang T.C."/>
            <person name="Huo Q.B."/>
            <person name="Li W."/>
            <person name="Chen H.Y."/>
            <person name="Chen S.E."/>
            <person name="Zhou L.G."/>
            <person name="Ni X.B."/>
            <person name="Tian J.H."/>
            <person name="Sheng Y."/>
            <person name="Liu T."/>
            <person name="Pan Y.S."/>
            <person name="Xia L.Y."/>
            <person name="Li J."/>
            <person name="Zhao F."/>
            <person name="Cao W.C."/>
        </authorList>
    </citation>
    <scope>NUCLEOTIDE SEQUENCE</scope>
    <source>
        <strain evidence="2">Rmic-2018</strain>
    </source>
</reference>
<name>A0A9J6E3B0_RHIMP</name>
<protein>
    <submittedName>
        <fullName evidence="2">Uncharacterized protein</fullName>
    </submittedName>
</protein>
<dbReference type="AlphaFoldDB" id="A0A9J6E3B0"/>
<keyword evidence="3" id="KW-1185">Reference proteome</keyword>
<reference evidence="2" key="2">
    <citation type="submission" date="2021-09" db="EMBL/GenBank/DDBJ databases">
        <authorList>
            <person name="Jia N."/>
            <person name="Wang J."/>
            <person name="Shi W."/>
            <person name="Du L."/>
            <person name="Sun Y."/>
            <person name="Zhan W."/>
            <person name="Jiang J."/>
            <person name="Wang Q."/>
            <person name="Zhang B."/>
            <person name="Ji P."/>
            <person name="Sakyi L.B."/>
            <person name="Cui X."/>
            <person name="Yuan T."/>
            <person name="Jiang B."/>
            <person name="Yang W."/>
            <person name="Lam T.T.-Y."/>
            <person name="Chang Q."/>
            <person name="Ding S."/>
            <person name="Wang X."/>
            <person name="Zhu J."/>
            <person name="Ruan X."/>
            <person name="Zhao L."/>
            <person name="Wei J."/>
            <person name="Que T."/>
            <person name="Du C."/>
            <person name="Cheng J."/>
            <person name="Dai P."/>
            <person name="Han X."/>
            <person name="Huang E."/>
            <person name="Gao Y."/>
            <person name="Liu J."/>
            <person name="Shao H."/>
            <person name="Ye R."/>
            <person name="Li L."/>
            <person name="Wei W."/>
            <person name="Wang X."/>
            <person name="Wang C."/>
            <person name="Huo Q."/>
            <person name="Li W."/>
            <person name="Guo W."/>
            <person name="Chen H."/>
            <person name="Chen S."/>
            <person name="Zhou L."/>
            <person name="Zhou L."/>
            <person name="Ni X."/>
            <person name="Tian J."/>
            <person name="Zhou Y."/>
            <person name="Sheng Y."/>
            <person name="Liu T."/>
            <person name="Pan Y."/>
            <person name="Xia L."/>
            <person name="Li J."/>
            <person name="Zhao F."/>
            <person name="Cao W."/>
        </authorList>
    </citation>
    <scope>NUCLEOTIDE SEQUENCE</scope>
    <source>
        <strain evidence="2">Rmic-2018</strain>
        <tissue evidence="2">Larvae</tissue>
    </source>
</reference>
<comment type="caution">
    <text evidence="2">The sequence shown here is derived from an EMBL/GenBank/DDBJ whole genome shotgun (WGS) entry which is preliminary data.</text>
</comment>
<organism evidence="2 3">
    <name type="scientific">Rhipicephalus microplus</name>
    <name type="common">Cattle tick</name>
    <name type="synonym">Boophilus microplus</name>
    <dbReference type="NCBI Taxonomy" id="6941"/>
    <lineage>
        <taxon>Eukaryota</taxon>
        <taxon>Metazoa</taxon>
        <taxon>Ecdysozoa</taxon>
        <taxon>Arthropoda</taxon>
        <taxon>Chelicerata</taxon>
        <taxon>Arachnida</taxon>
        <taxon>Acari</taxon>
        <taxon>Parasitiformes</taxon>
        <taxon>Ixodida</taxon>
        <taxon>Ixodoidea</taxon>
        <taxon>Ixodidae</taxon>
        <taxon>Rhipicephalinae</taxon>
        <taxon>Rhipicephalus</taxon>
        <taxon>Boophilus</taxon>
    </lineage>
</organism>
<dbReference type="EMBL" id="JABSTU010000006">
    <property type="protein sequence ID" value="KAH8028812.1"/>
    <property type="molecule type" value="Genomic_DNA"/>
</dbReference>
<evidence type="ECO:0000256" key="1">
    <source>
        <dbReference type="SAM" id="MobiDB-lite"/>
    </source>
</evidence>
<gene>
    <name evidence="2" type="ORF">HPB51_019898</name>
</gene>
<accession>A0A9J6E3B0</accession>
<proteinExistence type="predicted"/>
<feature type="region of interest" description="Disordered" evidence="1">
    <location>
        <begin position="160"/>
        <end position="180"/>
    </location>
</feature>
<sequence>MWRERMDDSRNVTREQYVNDRFRAGDTETQSATAVLSAPAGRDAYVYHSVTTPTRTQAFAPARRRHAKLKEQPYMHAKTCDTHRVRVTMTPGHAASNEKKSVDVECVYTIRGKTALTEGSRCAPLIGRTETEGKGANTSANETGTWHATGTITLLCPSKSVTKGGIRRRQDSENGSNRFN</sequence>
<dbReference type="Proteomes" id="UP000821866">
    <property type="component" value="Chromosome 4"/>
</dbReference>
<evidence type="ECO:0000313" key="3">
    <source>
        <dbReference type="Proteomes" id="UP000821866"/>
    </source>
</evidence>